<sequence length="758" mass="82494">MHPATGMILCLAYVLGLLATAIPWGGYGCLGLGLAAAVLLPRLWRTGPKRWLWLIAGTLGLIASLYLHLRVPHPGATDISRLIQQPGDSHRPPVVTVQGVVESLPRLTRSQKAQFWLRTSQFGPVDTGQPTTGRVYTTVPLLQATGINPGQRVTVTGTMYQPKSNPGQCVFDFKDYLGQEGSFAGLVGQKLEPTERGQNDRHWGWWSIRQRIVQSQVRWLNVPAGPLVSAMVLGGRAVDLPFEIRDCFVRVGLAHALAASGFQVSLILGVVLALTQQFTPRVQFGLGAAANLLFVGLAGPSPSVLRAAVMGFAVLLGVLSDRKIKPLASLVVAATLLLLLNPLWIWDLGFQLSFAATLGLLVTVPPLMQGLDWMPPGIASLMAVPIAATIWTLPIQIYAFCLISPYCILANIISVPLISMISLGGFVSSMASLIWPVAGSGLAWFLYYPAHLLIELVNFFCQLPGNSVSIGTISIAQLLGLYGLISLVWLHSWWQRRWWLAAALSVGLVVAPVLSTQATLARVTVLSTPTPVVVIQNRGKVTLINAGNQNSAVFTVMPFLQQQGINQIDWAIATDLAARPNSGWLDIVKHLPIRNFFADQTPFPKAIQAQQLQQRVQARQGTYQTLAIEQDIQAGDVRLHISSSPQRWLQFKFQEQSWILLPRKTSSKQQLQPLQNATAFPQSAVLVWSGQMLHPEFLAQFHPVAAIATGSVEAKTSAQLAALQIPLYKTTVSGAIQWTRLSDLEPSTEALDQENVLP</sequence>
<evidence type="ECO:0000256" key="3">
    <source>
        <dbReference type="ARBA" id="ARBA00022692"/>
    </source>
</evidence>
<feature type="transmembrane region" description="Helical" evidence="6">
    <location>
        <begin position="51"/>
        <end position="69"/>
    </location>
</feature>
<feature type="domain" description="DUF4131" evidence="8">
    <location>
        <begin position="28"/>
        <end position="189"/>
    </location>
</feature>
<dbReference type="RefSeq" id="WP_036535725.1">
    <property type="nucleotide sequence ID" value="NZ_JJML01000050.1"/>
</dbReference>
<evidence type="ECO:0000313" key="10">
    <source>
        <dbReference type="Proteomes" id="UP000030170"/>
    </source>
</evidence>
<feature type="transmembrane region" description="Helical" evidence="6">
    <location>
        <begin position="282"/>
        <end position="298"/>
    </location>
</feature>
<feature type="transmembrane region" description="Helical" evidence="6">
    <location>
        <begin position="433"/>
        <end position="450"/>
    </location>
</feature>
<evidence type="ECO:0008006" key="11">
    <source>
        <dbReference type="Google" id="ProtNLM"/>
    </source>
</evidence>
<feature type="transmembrane region" description="Helical" evidence="6">
    <location>
        <begin position="327"/>
        <end position="346"/>
    </location>
</feature>
<dbReference type="STRING" id="1497020.DO97_15370"/>
<evidence type="ECO:0000256" key="4">
    <source>
        <dbReference type="ARBA" id="ARBA00022989"/>
    </source>
</evidence>
<reference evidence="9 10" key="1">
    <citation type="journal article" date="2014" name="Mol. Ecol.">
        <title>Evolution of Synechococcus.</title>
        <authorList>
            <person name="Dvorak P."/>
            <person name="Casamatta D."/>
            <person name="Hasler P."/>
            <person name="Poulickova A."/>
            <person name="Ondrej V."/>
            <person name="Sanges R."/>
        </authorList>
    </citation>
    <scope>NUCLEOTIDE SEQUENCE [LARGE SCALE GENOMIC DNA]</scope>
    <source>
        <strain evidence="9 10">CAUP A 1101</strain>
    </source>
</reference>
<gene>
    <name evidence="9" type="ORF">DO97_15370</name>
</gene>
<organism evidence="9 10">
    <name type="scientific">Neosynechococcus sphagnicola sy1</name>
    <dbReference type="NCBI Taxonomy" id="1497020"/>
    <lineage>
        <taxon>Bacteria</taxon>
        <taxon>Bacillati</taxon>
        <taxon>Cyanobacteriota</taxon>
        <taxon>Cyanophyceae</taxon>
        <taxon>Neosynechococcales</taxon>
        <taxon>Neosynechococcaceae</taxon>
        <taxon>Neosynechococcus</taxon>
    </lineage>
</organism>
<dbReference type="Proteomes" id="UP000030170">
    <property type="component" value="Unassembled WGS sequence"/>
</dbReference>
<evidence type="ECO:0000256" key="1">
    <source>
        <dbReference type="ARBA" id="ARBA00004651"/>
    </source>
</evidence>
<keyword evidence="2" id="KW-1003">Cell membrane</keyword>
<protein>
    <recommendedName>
        <fullName evidence="11">Competence protein</fullName>
    </recommendedName>
</protein>
<accession>A0A098TIK2</accession>
<evidence type="ECO:0000259" key="7">
    <source>
        <dbReference type="Pfam" id="PF03772"/>
    </source>
</evidence>
<keyword evidence="5 6" id="KW-0472">Membrane</keyword>
<evidence type="ECO:0000256" key="2">
    <source>
        <dbReference type="ARBA" id="ARBA00022475"/>
    </source>
</evidence>
<evidence type="ECO:0000256" key="5">
    <source>
        <dbReference type="ARBA" id="ARBA00023136"/>
    </source>
</evidence>
<keyword evidence="3 6" id="KW-0812">Transmembrane</keyword>
<dbReference type="AlphaFoldDB" id="A0A098TIK2"/>
<evidence type="ECO:0000313" key="9">
    <source>
        <dbReference type="EMBL" id="KGF71812.1"/>
    </source>
</evidence>
<dbReference type="Pfam" id="PF13567">
    <property type="entry name" value="DUF4131"/>
    <property type="match status" value="1"/>
</dbReference>
<comment type="caution">
    <text evidence="9">The sequence shown here is derived from an EMBL/GenBank/DDBJ whole genome shotgun (WGS) entry which is preliminary data.</text>
</comment>
<dbReference type="Pfam" id="PF03772">
    <property type="entry name" value="Competence"/>
    <property type="match status" value="1"/>
</dbReference>
<keyword evidence="10" id="KW-1185">Reference proteome</keyword>
<keyword evidence="4 6" id="KW-1133">Transmembrane helix</keyword>
<feature type="domain" description="ComEC/Rec2-related protein" evidence="7">
    <location>
        <begin position="235"/>
        <end position="493"/>
    </location>
</feature>
<evidence type="ECO:0000256" key="6">
    <source>
        <dbReference type="SAM" id="Phobius"/>
    </source>
</evidence>
<dbReference type="InterPro" id="IPR025405">
    <property type="entry name" value="DUF4131"/>
</dbReference>
<feature type="transmembrane region" description="Helical" evidence="6">
    <location>
        <begin position="403"/>
        <end position="426"/>
    </location>
</feature>
<dbReference type="InterPro" id="IPR004477">
    <property type="entry name" value="ComEC_N"/>
</dbReference>
<dbReference type="PANTHER" id="PTHR30619">
    <property type="entry name" value="DNA INTERNALIZATION/COMPETENCE PROTEIN COMEC/REC2"/>
    <property type="match status" value="1"/>
</dbReference>
<feature type="transmembrane region" description="Helical" evidence="6">
    <location>
        <begin position="497"/>
        <end position="514"/>
    </location>
</feature>
<comment type="subcellular location">
    <subcellularLocation>
        <location evidence="1">Cell membrane</location>
        <topology evidence="1">Multi-pass membrane protein</topology>
    </subcellularLocation>
</comment>
<feature type="transmembrane region" description="Helical" evidence="6">
    <location>
        <begin position="304"/>
        <end position="320"/>
    </location>
</feature>
<proteinExistence type="predicted"/>
<feature type="transmembrane region" description="Helical" evidence="6">
    <location>
        <begin position="352"/>
        <end position="371"/>
    </location>
</feature>
<dbReference type="OrthoDB" id="9761531at2"/>
<dbReference type="InterPro" id="IPR052159">
    <property type="entry name" value="Competence_DNA_uptake"/>
</dbReference>
<dbReference type="EMBL" id="JJML01000050">
    <property type="protein sequence ID" value="KGF71812.1"/>
    <property type="molecule type" value="Genomic_DNA"/>
</dbReference>
<feature type="transmembrane region" description="Helical" evidence="6">
    <location>
        <begin position="470"/>
        <end position="490"/>
    </location>
</feature>
<dbReference type="GO" id="GO:0005886">
    <property type="term" value="C:plasma membrane"/>
    <property type="evidence" value="ECO:0007669"/>
    <property type="project" value="UniProtKB-SubCell"/>
</dbReference>
<feature type="transmembrane region" description="Helical" evidence="6">
    <location>
        <begin position="253"/>
        <end position="275"/>
    </location>
</feature>
<name>A0A098TIK2_9CYAN</name>
<evidence type="ECO:0000259" key="8">
    <source>
        <dbReference type="Pfam" id="PF13567"/>
    </source>
</evidence>
<dbReference type="NCBIfam" id="TIGR00360">
    <property type="entry name" value="ComEC_N-term"/>
    <property type="match status" value="1"/>
</dbReference>
<feature type="transmembrane region" description="Helical" evidence="6">
    <location>
        <begin position="378"/>
        <end position="397"/>
    </location>
</feature>
<dbReference type="PANTHER" id="PTHR30619:SF1">
    <property type="entry name" value="RECOMBINATION PROTEIN 2"/>
    <property type="match status" value="1"/>
</dbReference>
<feature type="transmembrane region" description="Helical" evidence="6">
    <location>
        <begin position="6"/>
        <end position="39"/>
    </location>
</feature>